<protein>
    <submittedName>
        <fullName evidence="1">Uncharacterized protein</fullName>
    </submittedName>
</protein>
<gene>
    <name evidence="1" type="ORF">SDC9_47964</name>
</gene>
<proteinExistence type="predicted"/>
<evidence type="ECO:0000313" key="1">
    <source>
        <dbReference type="EMBL" id="MPM01724.1"/>
    </source>
</evidence>
<name>A0A644WHG6_9ZZZZ</name>
<dbReference type="EMBL" id="VSSQ01000817">
    <property type="protein sequence ID" value="MPM01724.1"/>
    <property type="molecule type" value="Genomic_DNA"/>
</dbReference>
<accession>A0A644WHG6</accession>
<comment type="caution">
    <text evidence="1">The sequence shown here is derived from an EMBL/GenBank/DDBJ whole genome shotgun (WGS) entry which is preliminary data.</text>
</comment>
<sequence length="184" mass="20032">MGKNALQTHVRRGGNEFCQLHQLRAGEHARPYLSSFHLDQDVRRFRGTLEKPGNSGNLLPVVHPHAEPRFCDQVAEPGELQVAVDLVGDENVVHAVFGHDFRLADLGHCDALRSGLHLHGRDRGGPVGLRVGSQGDTRPVSQILHSRYIAEQNGPVHKEGGSIKAAVQVFHCCRSSVLQASVGP</sequence>
<reference evidence="1" key="1">
    <citation type="submission" date="2019-08" db="EMBL/GenBank/DDBJ databases">
        <authorList>
            <person name="Kucharzyk K."/>
            <person name="Murdoch R.W."/>
            <person name="Higgins S."/>
            <person name="Loffler F."/>
        </authorList>
    </citation>
    <scope>NUCLEOTIDE SEQUENCE</scope>
</reference>
<organism evidence="1">
    <name type="scientific">bioreactor metagenome</name>
    <dbReference type="NCBI Taxonomy" id="1076179"/>
    <lineage>
        <taxon>unclassified sequences</taxon>
        <taxon>metagenomes</taxon>
        <taxon>ecological metagenomes</taxon>
    </lineage>
</organism>
<dbReference type="AlphaFoldDB" id="A0A644WHG6"/>